<dbReference type="GO" id="GO:0042073">
    <property type="term" value="P:intraciliary transport"/>
    <property type="evidence" value="ECO:0007669"/>
    <property type="project" value="TreeGrafter"/>
</dbReference>
<proteinExistence type="predicted"/>
<dbReference type="SUPFAM" id="SSF50978">
    <property type="entry name" value="WD40 repeat-like"/>
    <property type="match status" value="1"/>
</dbReference>
<gene>
    <name evidence="6" type="ORF">OCTVUL_1B014406</name>
</gene>
<evidence type="ECO:0000313" key="6">
    <source>
        <dbReference type="EMBL" id="CAI9740560.1"/>
    </source>
</evidence>
<dbReference type="Pfam" id="PF00400">
    <property type="entry name" value="WD40"/>
    <property type="match status" value="2"/>
</dbReference>
<evidence type="ECO:0000256" key="2">
    <source>
        <dbReference type="ARBA" id="ARBA00022490"/>
    </source>
</evidence>
<dbReference type="GO" id="GO:0005868">
    <property type="term" value="C:cytoplasmic dynein complex"/>
    <property type="evidence" value="ECO:0007669"/>
    <property type="project" value="TreeGrafter"/>
</dbReference>
<evidence type="ECO:0000256" key="1">
    <source>
        <dbReference type="ARBA" id="ARBA00004496"/>
    </source>
</evidence>
<keyword evidence="7" id="KW-1185">Reference proteome</keyword>
<dbReference type="PROSITE" id="PS50082">
    <property type="entry name" value="WD_REPEATS_2"/>
    <property type="match status" value="1"/>
</dbReference>
<dbReference type="InterPro" id="IPR036322">
    <property type="entry name" value="WD40_repeat_dom_sf"/>
</dbReference>
<keyword evidence="3 5" id="KW-0853">WD repeat</keyword>
<name>A0AA36BTY3_OCTVU</name>
<keyword evidence="4" id="KW-0677">Repeat</keyword>
<dbReference type="Gene3D" id="2.130.10.10">
    <property type="entry name" value="YVTN repeat-like/Quinoprotein amine dehydrogenase"/>
    <property type="match status" value="2"/>
</dbReference>
<keyword evidence="2" id="KW-0963">Cytoplasm</keyword>
<dbReference type="PANTHER" id="PTHR12442">
    <property type="entry name" value="DYNEIN INTERMEDIATE CHAIN"/>
    <property type="match status" value="1"/>
</dbReference>
<evidence type="ECO:0000256" key="3">
    <source>
        <dbReference type="ARBA" id="ARBA00022574"/>
    </source>
</evidence>
<protein>
    <submittedName>
        <fullName evidence="6">Cytoplasmic dynein 2 intermediate chain 2-like</fullName>
    </submittedName>
</protein>
<feature type="repeat" description="WD" evidence="5">
    <location>
        <begin position="365"/>
        <end position="407"/>
    </location>
</feature>
<reference evidence="6" key="1">
    <citation type="submission" date="2023-08" db="EMBL/GenBank/DDBJ databases">
        <authorList>
            <person name="Alioto T."/>
            <person name="Alioto T."/>
            <person name="Gomez Garrido J."/>
        </authorList>
    </citation>
    <scope>NUCLEOTIDE SEQUENCE</scope>
</reference>
<dbReference type="InterPro" id="IPR050687">
    <property type="entry name" value="Dynein_IC"/>
</dbReference>
<dbReference type="AlphaFoldDB" id="A0AA36BTY3"/>
<dbReference type="EMBL" id="OX597838">
    <property type="protein sequence ID" value="CAI9740560.1"/>
    <property type="molecule type" value="Genomic_DNA"/>
</dbReference>
<sequence>MSFPHAAAATATTNAMFTDENLDQVNLDSTWSQDRDCVDAGNQMKPLSVKDSESQSNLKVESGSQTTNNSAVPMVIMKDDSPQLAAFLKKMEPLVYKELDKNARSQAFQGYQVSWQDESSSVNKLHVFTHDALRGQCQVTGLSWNSSGSVIAASFGRLDHDSWCTHKSALCTWNIDSQTLDSKKASKVIEQSCCLMCVAFHPANPALVCAGNFNGEIMLWDFSHDNVLLVDSYGMGDGDAHREPVAKLQWVLDPESHSKTYKLVSVSGDGKLLVWTVDMKLNKLTLTQQFAVTSQSLPKSLRGKGSRSDREVGLTCLSYTHYGDHVCFIGSETGAIFKCCTQQDGHQGVDMDGKPMLPSPVVFTYKPHLGPVNAIDCSPFHPHAFLTTGMDQSMKIWNALQSEPVKVLKPDQGSLVCGSWSPVRPLVIAAATDTGLLLLYDLQHSMLKPLHTLEAGTQKAPIYSCSFNTQRPNIIASGDGEGDVHIFQLNDDLVQAGVKEKDLLAAILSLSIQYT</sequence>
<comment type="subcellular location">
    <subcellularLocation>
        <location evidence="1">Cytoplasm</location>
    </subcellularLocation>
</comment>
<dbReference type="PANTHER" id="PTHR12442:SF26">
    <property type="entry name" value="CYTOPLASMIC DYNEIN 2 INTERMEDIATE CHAIN 2"/>
    <property type="match status" value="1"/>
</dbReference>
<organism evidence="6 7">
    <name type="scientific">Octopus vulgaris</name>
    <name type="common">Common octopus</name>
    <dbReference type="NCBI Taxonomy" id="6645"/>
    <lineage>
        <taxon>Eukaryota</taxon>
        <taxon>Metazoa</taxon>
        <taxon>Spiralia</taxon>
        <taxon>Lophotrochozoa</taxon>
        <taxon>Mollusca</taxon>
        <taxon>Cephalopoda</taxon>
        <taxon>Coleoidea</taxon>
        <taxon>Octopodiformes</taxon>
        <taxon>Octopoda</taxon>
        <taxon>Incirrata</taxon>
        <taxon>Octopodidae</taxon>
        <taxon>Octopus</taxon>
    </lineage>
</organism>
<dbReference type="GO" id="GO:0045503">
    <property type="term" value="F:dynein light chain binding"/>
    <property type="evidence" value="ECO:0007669"/>
    <property type="project" value="TreeGrafter"/>
</dbReference>
<dbReference type="GO" id="GO:0097014">
    <property type="term" value="C:ciliary plasm"/>
    <property type="evidence" value="ECO:0007669"/>
    <property type="project" value="TreeGrafter"/>
</dbReference>
<dbReference type="GO" id="GO:0045504">
    <property type="term" value="F:dynein heavy chain binding"/>
    <property type="evidence" value="ECO:0007669"/>
    <property type="project" value="TreeGrafter"/>
</dbReference>
<dbReference type="InterPro" id="IPR015943">
    <property type="entry name" value="WD40/YVTN_repeat-like_dom_sf"/>
</dbReference>
<evidence type="ECO:0000256" key="4">
    <source>
        <dbReference type="ARBA" id="ARBA00022737"/>
    </source>
</evidence>
<evidence type="ECO:0000256" key="5">
    <source>
        <dbReference type="PROSITE-ProRule" id="PRU00221"/>
    </source>
</evidence>
<dbReference type="SMART" id="SM00320">
    <property type="entry name" value="WD40"/>
    <property type="match status" value="5"/>
</dbReference>
<dbReference type="Proteomes" id="UP001162480">
    <property type="component" value="Chromosome 25"/>
</dbReference>
<accession>A0AA36BTY3</accession>
<evidence type="ECO:0000313" key="7">
    <source>
        <dbReference type="Proteomes" id="UP001162480"/>
    </source>
</evidence>
<dbReference type="InterPro" id="IPR001680">
    <property type="entry name" value="WD40_rpt"/>
</dbReference>